<accession>X0ZMZ6</accession>
<protein>
    <submittedName>
        <fullName evidence="1">Uncharacterized protein</fullName>
    </submittedName>
</protein>
<evidence type="ECO:0000313" key="1">
    <source>
        <dbReference type="EMBL" id="GAG59442.1"/>
    </source>
</evidence>
<organism evidence="1">
    <name type="scientific">marine sediment metagenome</name>
    <dbReference type="NCBI Taxonomy" id="412755"/>
    <lineage>
        <taxon>unclassified sequences</taxon>
        <taxon>metagenomes</taxon>
        <taxon>ecological metagenomes</taxon>
    </lineage>
</organism>
<dbReference type="EMBL" id="BART01003645">
    <property type="protein sequence ID" value="GAG59442.1"/>
    <property type="molecule type" value="Genomic_DNA"/>
</dbReference>
<reference evidence="1" key="1">
    <citation type="journal article" date="2014" name="Front. Microbiol.">
        <title>High frequency of phylogenetically diverse reductive dehalogenase-homologous genes in deep subseafloor sedimentary metagenomes.</title>
        <authorList>
            <person name="Kawai M."/>
            <person name="Futagami T."/>
            <person name="Toyoda A."/>
            <person name="Takaki Y."/>
            <person name="Nishi S."/>
            <person name="Hori S."/>
            <person name="Arai W."/>
            <person name="Tsubouchi T."/>
            <person name="Morono Y."/>
            <person name="Uchiyama I."/>
            <person name="Ito T."/>
            <person name="Fujiyama A."/>
            <person name="Inagaki F."/>
            <person name="Takami H."/>
        </authorList>
    </citation>
    <scope>NUCLEOTIDE SEQUENCE</scope>
    <source>
        <strain evidence="1">Expedition CK06-06</strain>
    </source>
</reference>
<feature type="non-terminal residue" evidence="1">
    <location>
        <position position="1"/>
    </location>
</feature>
<proteinExistence type="predicted"/>
<dbReference type="AlphaFoldDB" id="X0ZMZ6"/>
<dbReference type="Gene3D" id="3.40.190.10">
    <property type="entry name" value="Periplasmic binding protein-like II"/>
    <property type="match status" value="1"/>
</dbReference>
<name>X0ZMZ6_9ZZZZ</name>
<comment type="caution">
    <text evidence="1">The sequence shown here is derived from an EMBL/GenBank/DDBJ whole genome shotgun (WGS) entry which is preliminary data.</text>
</comment>
<sequence length="58" mass="6324">VSLPVAKGRPRIAAYSELADALEVGLSEAMTGAKSAKKALDDVNQKFEFILKKWGYLK</sequence>
<gene>
    <name evidence="1" type="ORF">S01H4_09844</name>
</gene>